<evidence type="ECO:0000259" key="1">
    <source>
        <dbReference type="PROSITE" id="PS51464"/>
    </source>
</evidence>
<dbReference type="PROSITE" id="PS51464">
    <property type="entry name" value="SIS"/>
    <property type="match status" value="2"/>
</dbReference>
<dbReference type="GO" id="GO:1901135">
    <property type="term" value="P:carbohydrate derivative metabolic process"/>
    <property type="evidence" value="ECO:0007669"/>
    <property type="project" value="InterPro"/>
</dbReference>
<dbReference type="GO" id="GO:0097367">
    <property type="term" value="F:carbohydrate derivative binding"/>
    <property type="evidence" value="ECO:0007669"/>
    <property type="project" value="InterPro"/>
</dbReference>
<evidence type="ECO:0000313" key="2">
    <source>
        <dbReference type="EMBL" id="MBB5316993.1"/>
    </source>
</evidence>
<organism evidence="2 3">
    <name type="scientific">Tunturiibacter empetritectus</name>
    <dbReference type="NCBI Taxonomy" id="3069691"/>
    <lineage>
        <taxon>Bacteria</taxon>
        <taxon>Pseudomonadati</taxon>
        <taxon>Acidobacteriota</taxon>
        <taxon>Terriglobia</taxon>
        <taxon>Terriglobales</taxon>
        <taxon>Acidobacteriaceae</taxon>
        <taxon>Tunturiibacter</taxon>
    </lineage>
</organism>
<name>A0A7W8MQW8_9BACT</name>
<dbReference type="Proteomes" id="UP000568106">
    <property type="component" value="Unassembled WGS sequence"/>
</dbReference>
<accession>A0A7W8MQW8</accession>
<keyword evidence="3" id="KW-1185">Reference proteome</keyword>
<dbReference type="InterPro" id="IPR050099">
    <property type="entry name" value="SIS_GmhA/DiaA_subfam"/>
</dbReference>
<feature type="domain" description="SIS" evidence="1">
    <location>
        <begin position="236"/>
        <end position="392"/>
    </location>
</feature>
<gene>
    <name evidence="2" type="ORF">HDF09_001662</name>
</gene>
<dbReference type="SUPFAM" id="SSF53697">
    <property type="entry name" value="SIS domain"/>
    <property type="match status" value="2"/>
</dbReference>
<dbReference type="Gene3D" id="3.40.50.10490">
    <property type="entry name" value="Glucose-6-phosphate isomerase like protein, domain 1"/>
    <property type="match status" value="2"/>
</dbReference>
<dbReference type="GO" id="GO:0016853">
    <property type="term" value="F:isomerase activity"/>
    <property type="evidence" value="ECO:0007669"/>
    <property type="project" value="UniProtKB-KW"/>
</dbReference>
<protein>
    <submittedName>
        <fullName evidence="2">D-sedoheptulose 7-phosphate isomerase</fullName>
        <ecNumber evidence="2">5.3.1.28</ecNumber>
    </submittedName>
</protein>
<dbReference type="CDD" id="cd05006">
    <property type="entry name" value="SIS_GmhA"/>
    <property type="match status" value="1"/>
</dbReference>
<dbReference type="Pfam" id="PF13580">
    <property type="entry name" value="SIS_2"/>
    <property type="match status" value="1"/>
</dbReference>
<sequence>MQTAVNLAAHIEERLLLRNEILEDFFSQQARTLAIACREMSERFLKGGRLLAFGRGPYSTDAQHVSVEFVHPVIVGKRALPALDLSSLLRPWLDAILRPEDIVMGFGPPEGDPEVWAALESAEARGAMTFALPGPSGSYALKAVTQDPFIHQELVEIFYHTLWETVHVFLEHRELGQDVGQAEFLYPFLGQKKQETAGIVEDVAASIQMKVRDDTRLRTRLATEQSEQIGAAALAIRERLLRGGKLILFGNGGSATDANDWAMDCVLPPAGYETIPAISLSMEPANITALANDVGVEVIFLRQLLAHAKPQDVAIGISTSGGSRNIVMALEEARKRNLLTVALLGNDGGEIYRRGLVDHPIIVRSDYIPRIQEVQASAYHVLRETLEVLRHGHA</sequence>
<reference evidence="2" key="1">
    <citation type="submission" date="2020-08" db="EMBL/GenBank/DDBJ databases">
        <title>Genomic Encyclopedia of Type Strains, Phase IV (KMG-V): Genome sequencing to study the core and pangenomes of soil and plant-associated prokaryotes.</title>
        <authorList>
            <person name="Whitman W."/>
        </authorList>
    </citation>
    <scope>NUCLEOTIDE SEQUENCE [LARGE SCALE GENOMIC DNA]</scope>
    <source>
        <strain evidence="2">M8UP27</strain>
    </source>
</reference>
<dbReference type="InterPro" id="IPR046348">
    <property type="entry name" value="SIS_dom_sf"/>
</dbReference>
<evidence type="ECO:0000313" key="3">
    <source>
        <dbReference type="Proteomes" id="UP000568106"/>
    </source>
</evidence>
<dbReference type="AlphaFoldDB" id="A0A7W8MQW8"/>
<dbReference type="InterPro" id="IPR035461">
    <property type="entry name" value="GmhA/DiaA"/>
</dbReference>
<feature type="domain" description="SIS" evidence="1">
    <location>
        <begin position="40"/>
        <end position="172"/>
    </location>
</feature>
<dbReference type="EMBL" id="JACHDY010000002">
    <property type="protein sequence ID" value="MBB5316993.1"/>
    <property type="molecule type" value="Genomic_DNA"/>
</dbReference>
<proteinExistence type="predicted"/>
<dbReference type="InterPro" id="IPR001347">
    <property type="entry name" value="SIS_dom"/>
</dbReference>
<comment type="caution">
    <text evidence="2">The sequence shown here is derived from an EMBL/GenBank/DDBJ whole genome shotgun (WGS) entry which is preliminary data.</text>
</comment>
<dbReference type="EC" id="5.3.1.28" evidence="2"/>
<dbReference type="PANTHER" id="PTHR30390">
    <property type="entry name" value="SEDOHEPTULOSE 7-PHOSPHATE ISOMERASE / DNAA INITIATOR-ASSOCIATING FACTOR FOR REPLICATION INITIATION"/>
    <property type="match status" value="1"/>
</dbReference>
<keyword evidence="2" id="KW-0413">Isomerase</keyword>